<dbReference type="EMBL" id="ARYI01000011">
    <property type="protein sequence ID" value="KCZ91541.1"/>
    <property type="molecule type" value="Genomic_DNA"/>
</dbReference>
<accession>A0A059FM15</accession>
<dbReference type="InterPro" id="IPR036291">
    <property type="entry name" value="NAD(P)-bd_dom_sf"/>
</dbReference>
<dbReference type="FunFam" id="3.40.50.10860:FF:000010">
    <property type="entry name" value="Leucine dehydrogenase"/>
    <property type="match status" value="1"/>
</dbReference>
<evidence type="ECO:0000313" key="9">
    <source>
        <dbReference type="Proteomes" id="UP000025061"/>
    </source>
</evidence>
<dbReference type="Pfam" id="PF02812">
    <property type="entry name" value="ELFV_dehydrog_N"/>
    <property type="match status" value="1"/>
</dbReference>
<dbReference type="InterPro" id="IPR033524">
    <property type="entry name" value="Glu/Leu/Phe/Val_DH_AS"/>
</dbReference>
<dbReference type="InterPro" id="IPR016211">
    <property type="entry name" value="Glu/Phe/Leu/Val/Trp_DH_bac/arc"/>
</dbReference>
<evidence type="ECO:0000256" key="1">
    <source>
        <dbReference type="ARBA" id="ARBA00006382"/>
    </source>
</evidence>
<organism evidence="8 9">
    <name type="scientific">Hyphomonas hirschiana VP5</name>
    <dbReference type="NCBI Taxonomy" id="1280951"/>
    <lineage>
        <taxon>Bacteria</taxon>
        <taxon>Pseudomonadati</taxon>
        <taxon>Pseudomonadota</taxon>
        <taxon>Alphaproteobacteria</taxon>
        <taxon>Hyphomonadales</taxon>
        <taxon>Hyphomonadaceae</taxon>
        <taxon>Hyphomonas</taxon>
    </lineage>
</organism>
<proteinExistence type="inferred from homology"/>
<name>A0A059FM15_9PROT</name>
<dbReference type="Proteomes" id="UP000025061">
    <property type="component" value="Unassembled WGS sequence"/>
</dbReference>
<dbReference type="RefSeq" id="WP_011647712.1">
    <property type="nucleotide sequence ID" value="NZ_ARYI01000011.1"/>
</dbReference>
<evidence type="ECO:0000256" key="6">
    <source>
        <dbReference type="RuleBase" id="RU004417"/>
    </source>
</evidence>
<dbReference type="Pfam" id="PF00208">
    <property type="entry name" value="ELFV_dehydrog"/>
    <property type="match status" value="2"/>
</dbReference>
<evidence type="ECO:0000256" key="5">
    <source>
        <dbReference type="PIRSR" id="PIRSR000188-2"/>
    </source>
</evidence>
<protein>
    <submittedName>
        <fullName evidence="8">Leucine dehydrogenase</fullName>
    </submittedName>
</protein>
<gene>
    <name evidence="8" type="ORF">HHI_13154</name>
</gene>
<evidence type="ECO:0000259" key="7">
    <source>
        <dbReference type="SMART" id="SM00839"/>
    </source>
</evidence>
<dbReference type="PATRIC" id="fig|1280951.3.peg.2654"/>
<feature type="binding site" evidence="5">
    <location>
        <begin position="178"/>
        <end position="183"/>
    </location>
    <ligand>
        <name>NAD(+)</name>
        <dbReference type="ChEBI" id="CHEBI:57540"/>
    </ligand>
</feature>
<keyword evidence="3 5" id="KW-0520">NAD</keyword>
<dbReference type="InterPro" id="IPR046346">
    <property type="entry name" value="Aminoacid_DH-like_N_sf"/>
</dbReference>
<dbReference type="InterPro" id="IPR006097">
    <property type="entry name" value="Glu/Leu/Phe/Val/Trp_DH_dimer"/>
</dbReference>
<dbReference type="InterPro" id="IPR006095">
    <property type="entry name" value="Glu/Leu/Phe/Val/Trp_DH"/>
</dbReference>
<dbReference type="PANTHER" id="PTHR42722:SF1">
    <property type="entry name" value="VALINE DEHYDROGENASE"/>
    <property type="match status" value="1"/>
</dbReference>
<dbReference type="Gene3D" id="3.40.50.720">
    <property type="entry name" value="NAD(P)-binding Rossmann-like Domain"/>
    <property type="match status" value="1"/>
</dbReference>
<keyword evidence="5" id="KW-0547">Nucleotide-binding</keyword>
<dbReference type="OrthoDB" id="9803297at2"/>
<comment type="caution">
    <text evidence="8">The sequence shown here is derived from an EMBL/GenBank/DDBJ whole genome shotgun (WGS) entry which is preliminary data.</text>
</comment>
<dbReference type="CDD" id="cd01075">
    <property type="entry name" value="NAD_bind_Leu_Phe_Val_DH"/>
    <property type="match status" value="1"/>
</dbReference>
<dbReference type="GO" id="GO:0016639">
    <property type="term" value="F:oxidoreductase activity, acting on the CH-NH2 group of donors, NAD or NADP as acceptor"/>
    <property type="evidence" value="ECO:0007669"/>
    <property type="project" value="InterPro"/>
</dbReference>
<dbReference type="SMART" id="SM00839">
    <property type="entry name" value="ELFV_dehydrog"/>
    <property type="match status" value="1"/>
</dbReference>
<dbReference type="SUPFAM" id="SSF53223">
    <property type="entry name" value="Aminoacid dehydrogenase-like, N-terminal domain"/>
    <property type="match status" value="1"/>
</dbReference>
<feature type="domain" description="Glutamate/phenylalanine/leucine/valine/L-tryptophan dehydrogenase C-terminal" evidence="7">
    <location>
        <begin position="142"/>
        <end position="347"/>
    </location>
</feature>
<reference evidence="8 9" key="1">
    <citation type="submission" date="2013-04" db="EMBL/GenBank/DDBJ databases">
        <title>Hyphomonas hirschiana VP5 Genome Sequencing.</title>
        <authorList>
            <person name="Lai Q."/>
            <person name="Shao Z."/>
        </authorList>
    </citation>
    <scope>NUCLEOTIDE SEQUENCE [LARGE SCALE GENOMIC DNA]</scope>
    <source>
        <strain evidence="8 9">VP5</strain>
    </source>
</reference>
<keyword evidence="2 6" id="KW-0560">Oxidoreductase</keyword>
<sequence>MFDHPSFDAHEGVHAFHDAQSGLRAIIAVHSTALGPAAGGCRMWNYASGDAMLTDALRLSQGMSFKNAMADLPLGGGKSVIWGDPRKDKSEALFRAFGRAVESLQGQYYTAEDVGIDTSDMALVRKETRYVAGLDEGAAASGDPSPITAMGVYLGIKEVAKRLYGSDDLSGRIVAVQGVGSVGAHVCEHLAKDGAKLIISDIDQEALKDVSTQTGATVVQPDDIYDVEADIFSPCALGAVINEKTLERLQVKGVAGAANNQLVVPEMGELLRRKGILYAPDYVINGGGIINVAAEISGNYSREWVDGKLARLIETLGEVLDEALSTNQPANAVADRIARKRIADAKGLAPK</sequence>
<dbReference type="Gene3D" id="3.40.50.10860">
    <property type="entry name" value="Leucine Dehydrogenase, chain A, domain 1"/>
    <property type="match status" value="1"/>
</dbReference>
<keyword evidence="9" id="KW-1185">Reference proteome</keyword>
<evidence type="ECO:0000256" key="2">
    <source>
        <dbReference type="ARBA" id="ARBA00023002"/>
    </source>
</evidence>
<dbReference type="PROSITE" id="PS00074">
    <property type="entry name" value="GLFV_DEHYDROGENASE"/>
    <property type="match status" value="1"/>
</dbReference>
<dbReference type="GO" id="GO:0006520">
    <property type="term" value="P:amino acid metabolic process"/>
    <property type="evidence" value="ECO:0007669"/>
    <property type="project" value="InterPro"/>
</dbReference>
<evidence type="ECO:0000313" key="8">
    <source>
        <dbReference type="EMBL" id="KCZ91541.1"/>
    </source>
</evidence>
<evidence type="ECO:0000256" key="3">
    <source>
        <dbReference type="ARBA" id="ARBA00023027"/>
    </source>
</evidence>
<dbReference type="AlphaFoldDB" id="A0A059FM15"/>
<evidence type="ECO:0000256" key="4">
    <source>
        <dbReference type="PIRSR" id="PIRSR000188-1"/>
    </source>
</evidence>
<dbReference type="SUPFAM" id="SSF51735">
    <property type="entry name" value="NAD(P)-binding Rossmann-fold domains"/>
    <property type="match status" value="1"/>
</dbReference>
<dbReference type="PANTHER" id="PTHR42722">
    <property type="entry name" value="LEUCINE DEHYDROGENASE"/>
    <property type="match status" value="1"/>
</dbReference>
<dbReference type="GO" id="GO:0000166">
    <property type="term" value="F:nucleotide binding"/>
    <property type="evidence" value="ECO:0007669"/>
    <property type="project" value="UniProtKB-KW"/>
</dbReference>
<feature type="active site" description="Proton donor/acceptor" evidence="4">
    <location>
        <position position="78"/>
    </location>
</feature>
<comment type="similarity">
    <text evidence="1 6">Belongs to the Glu/Leu/Phe/Val dehydrogenases family.</text>
</comment>
<dbReference type="PIRSF" id="PIRSF000188">
    <property type="entry name" value="Phe_leu_dh"/>
    <property type="match status" value="1"/>
</dbReference>
<dbReference type="InterPro" id="IPR006096">
    <property type="entry name" value="Glu/Leu/Phe/Val/Trp_DH_C"/>
</dbReference>
<dbReference type="PRINTS" id="PR00082">
    <property type="entry name" value="GLFDHDRGNASE"/>
</dbReference>